<feature type="domain" description="C-JID" evidence="4">
    <location>
        <begin position="3"/>
        <end position="154"/>
    </location>
</feature>
<gene>
    <name evidence="5" type="ORF">ES332_A11G361800v1</name>
</gene>
<evidence type="ECO:0000256" key="3">
    <source>
        <dbReference type="SAM" id="MobiDB-lite"/>
    </source>
</evidence>
<name>A0A5D2NJ97_GOSTO</name>
<dbReference type="InterPro" id="IPR045344">
    <property type="entry name" value="C-JID"/>
</dbReference>
<evidence type="ECO:0000256" key="2">
    <source>
        <dbReference type="ARBA" id="ARBA00022737"/>
    </source>
</evidence>
<feature type="region of interest" description="Disordered" evidence="3">
    <location>
        <begin position="166"/>
        <end position="210"/>
    </location>
</feature>
<keyword evidence="2" id="KW-0677">Repeat</keyword>
<organism evidence="5 6">
    <name type="scientific">Gossypium tomentosum</name>
    <name type="common">Hawaiian cotton</name>
    <name type="synonym">Gossypium sandvicense</name>
    <dbReference type="NCBI Taxonomy" id="34277"/>
    <lineage>
        <taxon>Eukaryota</taxon>
        <taxon>Viridiplantae</taxon>
        <taxon>Streptophyta</taxon>
        <taxon>Embryophyta</taxon>
        <taxon>Tracheophyta</taxon>
        <taxon>Spermatophyta</taxon>
        <taxon>Magnoliopsida</taxon>
        <taxon>eudicotyledons</taxon>
        <taxon>Gunneridae</taxon>
        <taxon>Pentapetalae</taxon>
        <taxon>rosids</taxon>
        <taxon>malvids</taxon>
        <taxon>Malvales</taxon>
        <taxon>Malvaceae</taxon>
        <taxon>Malvoideae</taxon>
        <taxon>Gossypium</taxon>
    </lineage>
</organism>
<sequence>MMSGSEIPEWFSRQKSDSSIKIPLPINLPKDSQWIGVACCCIFFNNDASRKETIRCYGSLFRGENRRPVCWRARGARRRFSRSIMKDHLFLRYFPRDQLSPFSSEDYCGYNEGIYFLTADYFDQICHEFEVSFIRSSVKVKKCDIRVVYEKDLEEIKELQCHTTQSSPNFEHIHQPSPHNDESKGSTSHIKRKLDIYEETEEEEPQPKRMQKIFNFILGQSTKKH</sequence>
<evidence type="ECO:0000259" key="4">
    <source>
        <dbReference type="Pfam" id="PF20160"/>
    </source>
</evidence>
<dbReference type="AlphaFoldDB" id="A0A5D2NJ97"/>
<accession>A0A5D2NJ97</accession>
<evidence type="ECO:0000313" key="5">
    <source>
        <dbReference type="EMBL" id="TYI03736.1"/>
    </source>
</evidence>
<keyword evidence="6" id="KW-1185">Reference proteome</keyword>
<proteinExistence type="predicted"/>
<reference evidence="5 6" key="1">
    <citation type="submission" date="2019-07" db="EMBL/GenBank/DDBJ databases">
        <title>WGS assembly of Gossypium tomentosum.</title>
        <authorList>
            <person name="Chen Z.J."/>
            <person name="Sreedasyam A."/>
            <person name="Ando A."/>
            <person name="Song Q."/>
            <person name="De L."/>
            <person name="Hulse-Kemp A."/>
            <person name="Ding M."/>
            <person name="Ye W."/>
            <person name="Kirkbride R."/>
            <person name="Jenkins J."/>
            <person name="Plott C."/>
            <person name="Lovell J."/>
            <person name="Lin Y.-M."/>
            <person name="Vaughn R."/>
            <person name="Liu B."/>
            <person name="Li W."/>
            <person name="Simpson S."/>
            <person name="Scheffler B."/>
            <person name="Saski C."/>
            <person name="Grover C."/>
            <person name="Hu G."/>
            <person name="Conover J."/>
            <person name="Carlson J."/>
            <person name="Shu S."/>
            <person name="Boston L."/>
            <person name="Williams M."/>
            <person name="Peterson D."/>
            <person name="Mcgee K."/>
            <person name="Jones D."/>
            <person name="Wendel J."/>
            <person name="Stelly D."/>
            <person name="Grimwood J."/>
            <person name="Schmutz J."/>
        </authorList>
    </citation>
    <scope>NUCLEOTIDE SEQUENCE [LARGE SCALE GENOMIC DNA]</scope>
    <source>
        <strain evidence="5">7179.01</strain>
    </source>
</reference>
<dbReference type="EMBL" id="CM017620">
    <property type="protein sequence ID" value="TYI03736.1"/>
    <property type="molecule type" value="Genomic_DNA"/>
</dbReference>
<protein>
    <recommendedName>
        <fullName evidence="4">C-JID domain-containing protein</fullName>
    </recommendedName>
</protein>
<evidence type="ECO:0000256" key="1">
    <source>
        <dbReference type="ARBA" id="ARBA00022614"/>
    </source>
</evidence>
<keyword evidence="1" id="KW-0433">Leucine-rich repeat</keyword>
<evidence type="ECO:0000313" key="6">
    <source>
        <dbReference type="Proteomes" id="UP000322667"/>
    </source>
</evidence>
<dbReference type="Pfam" id="PF20160">
    <property type="entry name" value="C-JID"/>
    <property type="match status" value="1"/>
</dbReference>
<feature type="compositionally biased region" description="Basic and acidic residues" evidence="3">
    <location>
        <begin position="171"/>
        <end position="184"/>
    </location>
</feature>
<dbReference type="Proteomes" id="UP000322667">
    <property type="component" value="Chromosome A11"/>
</dbReference>